<evidence type="ECO:0000256" key="5">
    <source>
        <dbReference type="PIRSR" id="PIRSR613078-2"/>
    </source>
</evidence>
<sequence>MGATELILVRHGESAGNVAATAAMAAGAEVIEVDRRDADVPLSPLGEAQAAAFGRWLAELPMDQRPDAVWSSPYLRAQQTARIGLDTSVAGTVGTDGGGWAVPPVRVDERFRDRELGILDLLTPLGVQRRFPEEAQRRRWLGKFYHRPPGGESWADVALRLRSGLLDLDIVEDGRRVLVVAHDAVVLLLRYVCEGMTEQDVLGIASTVSVRNASVTRLVRDPATGYWQCVDFNLVGHLADEGVPSTEHAGDANARPQ</sequence>
<dbReference type="EC" id="5.4.2.11" evidence="2"/>
<dbReference type="GO" id="GO:0004619">
    <property type="term" value="F:phosphoglycerate mutase activity"/>
    <property type="evidence" value="ECO:0007669"/>
    <property type="project" value="UniProtKB-EC"/>
</dbReference>
<evidence type="ECO:0000256" key="1">
    <source>
        <dbReference type="ARBA" id="ARBA00006717"/>
    </source>
</evidence>
<dbReference type="InterPro" id="IPR005952">
    <property type="entry name" value="Phosphogly_mut1"/>
</dbReference>
<proteinExistence type="inferred from homology"/>
<dbReference type="Proteomes" id="UP000663792">
    <property type="component" value="Unassembled WGS sequence"/>
</dbReference>
<dbReference type="PROSITE" id="PS00175">
    <property type="entry name" value="PG_MUTASE"/>
    <property type="match status" value="1"/>
</dbReference>
<dbReference type="Gene3D" id="3.40.50.1240">
    <property type="entry name" value="Phosphoglycerate mutase-like"/>
    <property type="match status" value="1"/>
</dbReference>
<dbReference type="GO" id="GO:0006096">
    <property type="term" value="P:glycolytic process"/>
    <property type="evidence" value="ECO:0007669"/>
    <property type="project" value="UniProtKB-KW"/>
</dbReference>
<accession>A0A939C2L4</accession>
<dbReference type="CDD" id="cd07067">
    <property type="entry name" value="HP_PGM_like"/>
    <property type="match status" value="1"/>
</dbReference>
<dbReference type="AlphaFoldDB" id="A0A939C2L4"/>
<dbReference type="InterPro" id="IPR001345">
    <property type="entry name" value="PG/BPGM_mutase_AS"/>
</dbReference>
<evidence type="ECO:0000256" key="3">
    <source>
        <dbReference type="ARBA" id="ARBA00023152"/>
    </source>
</evidence>
<evidence type="ECO:0000313" key="6">
    <source>
        <dbReference type="EMBL" id="MBM9468399.1"/>
    </source>
</evidence>
<dbReference type="Pfam" id="PF00300">
    <property type="entry name" value="His_Phos_1"/>
    <property type="match status" value="1"/>
</dbReference>
<dbReference type="InterPro" id="IPR013078">
    <property type="entry name" value="His_Pase_superF_clade-1"/>
</dbReference>
<organism evidence="6 7">
    <name type="scientific">Nakamurella leprariae</name>
    <dbReference type="NCBI Taxonomy" id="2803911"/>
    <lineage>
        <taxon>Bacteria</taxon>
        <taxon>Bacillati</taxon>
        <taxon>Actinomycetota</taxon>
        <taxon>Actinomycetes</taxon>
        <taxon>Nakamurellales</taxon>
        <taxon>Nakamurellaceae</taxon>
        <taxon>Nakamurella</taxon>
    </lineage>
</organism>
<comment type="caution">
    <text evidence="6">The sequence shown here is derived from an EMBL/GenBank/DDBJ whole genome shotgun (WGS) entry which is preliminary data.</text>
</comment>
<dbReference type="EMBL" id="JAERWK010000017">
    <property type="protein sequence ID" value="MBM9468399.1"/>
    <property type="molecule type" value="Genomic_DNA"/>
</dbReference>
<evidence type="ECO:0000256" key="4">
    <source>
        <dbReference type="ARBA" id="ARBA00023235"/>
    </source>
</evidence>
<evidence type="ECO:0000256" key="2">
    <source>
        <dbReference type="ARBA" id="ARBA00012028"/>
    </source>
</evidence>
<evidence type="ECO:0000313" key="7">
    <source>
        <dbReference type="Proteomes" id="UP000663792"/>
    </source>
</evidence>
<feature type="binding site" evidence="5">
    <location>
        <position position="76"/>
    </location>
    <ligand>
        <name>substrate</name>
    </ligand>
</feature>
<keyword evidence="3" id="KW-0324">Glycolysis</keyword>
<feature type="binding site" evidence="5">
    <location>
        <begin position="10"/>
        <end position="17"/>
    </location>
    <ligand>
        <name>substrate</name>
    </ligand>
</feature>
<dbReference type="PANTHER" id="PTHR11931">
    <property type="entry name" value="PHOSPHOGLYCERATE MUTASE"/>
    <property type="match status" value="1"/>
</dbReference>
<protein>
    <recommendedName>
        <fullName evidence="2">phosphoglycerate mutase (2,3-diphosphoglycerate-dependent)</fullName>
        <ecNumber evidence="2">5.4.2.11</ecNumber>
    </recommendedName>
</protein>
<comment type="similarity">
    <text evidence="1">Belongs to the phosphoglycerate mutase family. BPG-dependent PGAM subfamily.</text>
</comment>
<name>A0A939C2L4_9ACTN</name>
<keyword evidence="7" id="KW-1185">Reference proteome</keyword>
<gene>
    <name evidence="6" type="ORF">JL106_14035</name>
</gene>
<reference evidence="6" key="1">
    <citation type="submission" date="2021-01" db="EMBL/GenBank/DDBJ databases">
        <title>YIM 132084 draft genome.</title>
        <authorList>
            <person name="An D."/>
        </authorList>
    </citation>
    <scope>NUCLEOTIDE SEQUENCE</scope>
    <source>
        <strain evidence="6">YIM 132084</strain>
    </source>
</reference>
<dbReference type="RefSeq" id="WP_205261356.1">
    <property type="nucleotide sequence ID" value="NZ_JAERWK010000017.1"/>
</dbReference>
<dbReference type="InterPro" id="IPR029033">
    <property type="entry name" value="His_PPase_superfam"/>
</dbReference>
<keyword evidence="4" id="KW-0413">Isomerase</keyword>
<dbReference type="SMART" id="SM00855">
    <property type="entry name" value="PGAM"/>
    <property type="match status" value="1"/>
</dbReference>
<dbReference type="SUPFAM" id="SSF53254">
    <property type="entry name" value="Phosphoglycerate mutase-like"/>
    <property type="match status" value="1"/>
</dbReference>